<keyword evidence="1" id="KW-1133">Transmembrane helix</keyword>
<protein>
    <submittedName>
        <fullName evidence="2">Uncharacterized protein</fullName>
    </submittedName>
</protein>
<dbReference type="RefSeq" id="WP_338565381.1">
    <property type="nucleotide sequence ID" value="NZ_CP146240.1"/>
</dbReference>
<evidence type="ECO:0000313" key="3">
    <source>
        <dbReference type="Proteomes" id="UP001377573"/>
    </source>
</evidence>
<evidence type="ECO:0000313" key="2">
    <source>
        <dbReference type="EMBL" id="WWS83262.1"/>
    </source>
</evidence>
<feature type="transmembrane region" description="Helical" evidence="1">
    <location>
        <begin position="6"/>
        <end position="27"/>
    </location>
</feature>
<dbReference type="EMBL" id="CP146240">
    <property type="protein sequence ID" value="WWS83262.1"/>
    <property type="molecule type" value="Genomic_DNA"/>
</dbReference>
<keyword evidence="1" id="KW-0472">Membrane</keyword>
<keyword evidence="1" id="KW-0812">Transmembrane</keyword>
<accession>A0ABZ2HLL1</accession>
<proteinExistence type="predicted"/>
<keyword evidence="3" id="KW-1185">Reference proteome</keyword>
<name>A0ABZ2HLL1_9MICO</name>
<gene>
    <name evidence="2" type="ORF">V8Z62_07965</name>
</gene>
<sequence>MDSVLTVVLVVVIIALLVGAAFLPRWVRRSSTAAGARAGARFTAERMTQLLTELGTTLRIQAPPEVAAALLHAAVAGHERAYAVLDDGTVGIRFIEPDDTVVRLGPDAEGTLLRVETFRDYLGFPQTAPLWRELRERVTAEAAARRIEVSDGPVSVFERGDLLDDRNARWFRRA</sequence>
<reference evidence="2 3" key="1">
    <citation type="submission" date="2024-02" db="EMBL/GenBank/DDBJ databases">
        <authorList>
            <person name="Alasadi S."/>
            <person name="Hussein S.A."/>
        </authorList>
    </citation>
    <scope>NUCLEOTIDE SEQUENCE [LARGE SCALE GENOMIC DNA]</scope>
    <source>
        <strain evidence="2 3">GJ_SRA_44_2022</strain>
    </source>
</reference>
<dbReference type="Proteomes" id="UP001377573">
    <property type="component" value="Chromosome"/>
</dbReference>
<organism evidence="2 3">
    <name type="scientific">Microbacterium paraoxydans</name>
    <dbReference type="NCBI Taxonomy" id="199592"/>
    <lineage>
        <taxon>Bacteria</taxon>
        <taxon>Bacillati</taxon>
        <taxon>Actinomycetota</taxon>
        <taxon>Actinomycetes</taxon>
        <taxon>Micrococcales</taxon>
        <taxon>Microbacteriaceae</taxon>
        <taxon>Microbacterium</taxon>
    </lineage>
</organism>
<evidence type="ECO:0000256" key="1">
    <source>
        <dbReference type="SAM" id="Phobius"/>
    </source>
</evidence>